<dbReference type="GO" id="GO:0005506">
    <property type="term" value="F:iron ion binding"/>
    <property type="evidence" value="ECO:0007669"/>
    <property type="project" value="InterPro"/>
</dbReference>
<reference evidence="2 3" key="1">
    <citation type="submission" date="2019-03" db="EMBL/GenBank/DDBJ databases">
        <title>Draft genome sequences of novel Actinobacteria.</title>
        <authorList>
            <person name="Sahin N."/>
            <person name="Ay H."/>
            <person name="Saygin H."/>
        </authorList>
    </citation>
    <scope>NUCLEOTIDE SEQUENCE [LARGE SCALE GENOMIC DNA]</scope>
    <source>
        <strain evidence="2 3">JCM 13523</strain>
    </source>
</reference>
<comment type="caution">
    <text evidence="2">The sequence shown here is derived from an EMBL/GenBank/DDBJ whole genome shotgun (WGS) entry which is preliminary data.</text>
</comment>
<comment type="similarity">
    <text evidence="1">Belongs to the cytochrome P450 family.</text>
</comment>
<organism evidence="2 3">
    <name type="scientific">Kribbella antibiotica</name>
    <dbReference type="NCBI Taxonomy" id="190195"/>
    <lineage>
        <taxon>Bacteria</taxon>
        <taxon>Bacillati</taxon>
        <taxon>Actinomycetota</taxon>
        <taxon>Actinomycetes</taxon>
        <taxon>Propionibacteriales</taxon>
        <taxon>Kribbellaceae</taxon>
        <taxon>Kribbella</taxon>
    </lineage>
</organism>
<evidence type="ECO:0000313" key="2">
    <source>
        <dbReference type="EMBL" id="TDD59258.1"/>
    </source>
</evidence>
<dbReference type="GO" id="GO:0008395">
    <property type="term" value="F:steroid hydroxylase activity"/>
    <property type="evidence" value="ECO:0007669"/>
    <property type="project" value="TreeGrafter"/>
</dbReference>
<dbReference type="PANTHER" id="PTHR46696">
    <property type="entry name" value="P450, PUTATIVE (EUROFUNG)-RELATED"/>
    <property type="match status" value="1"/>
</dbReference>
<dbReference type="PROSITE" id="PS00086">
    <property type="entry name" value="CYTOCHROME_P450"/>
    <property type="match status" value="1"/>
</dbReference>
<dbReference type="PRINTS" id="PR00359">
    <property type="entry name" value="BP450"/>
</dbReference>
<dbReference type="AlphaFoldDB" id="A0A4R4ZKG2"/>
<dbReference type="GO" id="GO:0020037">
    <property type="term" value="F:heme binding"/>
    <property type="evidence" value="ECO:0007669"/>
    <property type="project" value="InterPro"/>
</dbReference>
<dbReference type="EMBL" id="SMKX01000038">
    <property type="protein sequence ID" value="TDD59258.1"/>
    <property type="molecule type" value="Genomic_DNA"/>
</dbReference>
<evidence type="ECO:0000313" key="3">
    <source>
        <dbReference type="Proteomes" id="UP000295124"/>
    </source>
</evidence>
<gene>
    <name evidence="2" type="ORF">E1263_15915</name>
</gene>
<dbReference type="PANTHER" id="PTHR46696:SF4">
    <property type="entry name" value="BIOTIN BIOSYNTHESIS CYTOCHROME P450"/>
    <property type="match status" value="1"/>
</dbReference>
<keyword evidence="3" id="KW-1185">Reference proteome</keyword>
<dbReference type="OrthoDB" id="502624at2"/>
<dbReference type="GO" id="GO:0036199">
    <property type="term" value="F:cholest-4-en-3-one 26-monooxygenase activity"/>
    <property type="evidence" value="ECO:0007669"/>
    <property type="project" value="TreeGrafter"/>
</dbReference>
<proteinExistence type="inferred from homology"/>
<dbReference type="InterPro" id="IPR036396">
    <property type="entry name" value="Cyt_P450_sf"/>
</dbReference>
<dbReference type="SUPFAM" id="SSF48264">
    <property type="entry name" value="Cytochrome P450"/>
    <property type="match status" value="1"/>
</dbReference>
<dbReference type="Gene3D" id="1.10.630.10">
    <property type="entry name" value="Cytochrome P450"/>
    <property type="match status" value="2"/>
</dbReference>
<name>A0A4R4ZKG2_9ACTN</name>
<accession>A0A4R4ZKG2</accession>
<dbReference type="GO" id="GO:0006707">
    <property type="term" value="P:cholesterol catabolic process"/>
    <property type="evidence" value="ECO:0007669"/>
    <property type="project" value="TreeGrafter"/>
</dbReference>
<dbReference type="InterPro" id="IPR017972">
    <property type="entry name" value="Cyt_P450_CS"/>
</dbReference>
<dbReference type="RefSeq" id="WP_132168084.1">
    <property type="nucleotide sequence ID" value="NZ_SMKX01000038.1"/>
</dbReference>
<sequence>MTSLETRAPRDKRSAACPRELSIYSLTTGNGAGRARELFQALADRGPVHWDPYVAAWLICGVAEVTTALADDRFSSYRSAYTQGESPADGEVDLNAVAARMLLLKDGEEHLRLKRVVQAVLSPRRVKALEPWMRELAAELLPAGSGPMDFAGTVARDFPLQVLAKLLGIPAGDLPMVLAGSDAMTEIVGGLNPTLDEDVHRKARRLHDYALDLIADRRANPRDDGTSDFVVAADAAGGFGDEDIAANLVMLIASGHQTLPGFLTLSLQDSFENGLRSVPEAMAHVTPSRFVGRVVTEQVELGGCLLEPGDAVVVLLASANWSLPPAEPGKPLRHLAFGHGRHRCAGAAMAELEAAVMFDQFAAVCPVSGHGTPTLNTDVNLPALTSQLIELPEHVQTSEDCNRGNH</sequence>
<protein>
    <submittedName>
        <fullName evidence="2">Cytochrome P450</fullName>
    </submittedName>
</protein>
<evidence type="ECO:0000256" key="1">
    <source>
        <dbReference type="ARBA" id="ARBA00010617"/>
    </source>
</evidence>
<dbReference type="Proteomes" id="UP000295124">
    <property type="component" value="Unassembled WGS sequence"/>
</dbReference>
<dbReference type="InterPro" id="IPR002397">
    <property type="entry name" value="Cyt_P450_B"/>
</dbReference>